<sequence length="105" mass="11540">MNLIVYLYAGFLIAVKDTKGFETSKFRRGNVNVDKVCAVNYRVFTRVGVSSTTECATVCRKTNGCDAIFFSSVNGSCTGCRKLTYKSSDLVASTANVYYQLGKVF</sequence>
<evidence type="ECO:0000313" key="2">
    <source>
        <dbReference type="Proteomes" id="UP000828390"/>
    </source>
</evidence>
<keyword evidence="2" id="KW-1185">Reference proteome</keyword>
<comment type="caution">
    <text evidence="1">The sequence shown here is derived from an EMBL/GenBank/DDBJ whole genome shotgun (WGS) entry which is preliminary data.</text>
</comment>
<name>A0A9D4F314_DREPO</name>
<accession>A0A9D4F314</accession>
<dbReference type="EMBL" id="JAIWYP010000008">
    <property type="protein sequence ID" value="KAH3789131.1"/>
    <property type="molecule type" value="Genomic_DNA"/>
</dbReference>
<dbReference type="AlphaFoldDB" id="A0A9D4F314"/>
<organism evidence="1 2">
    <name type="scientific">Dreissena polymorpha</name>
    <name type="common">Zebra mussel</name>
    <name type="synonym">Mytilus polymorpha</name>
    <dbReference type="NCBI Taxonomy" id="45954"/>
    <lineage>
        <taxon>Eukaryota</taxon>
        <taxon>Metazoa</taxon>
        <taxon>Spiralia</taxon>
        <taxon>Lophotrochozoa</taxon>
        <taxon>Mollusca</taxon>
        <taxon>Bivalvia</taxon>
        <taxon>Autobranchia</taxon>
        <taxon>Heteroconchia</taxon>
        <taxon>Euheterodonta</taxon>
        <taxon>Imparidentia</taxon>
        <taxon>Neoheterodontei</taxon>
        <taxon>Myida</taxon>
        <taxon>Dreissenoidea</taxon>
        <taxon>Dreissenidae</taxon>
        <taxon>Dreissena</taxon>
    </lineage>
</organism>
<reference evidence="1" key="2">
    <citation type="submission" date="2020-11" db="EMBL/GenBank/DDBJ databases">
        <authorList>
            <person name="McCartney M.A."/>
            <person name="Auch B."/>
            <person name="Kono T."/>
            <person name="Mallez S."/>
            <person name="Becker A."/>
            <person name="Gohl D.M."/>
            <person name="Silverstein K.A.T."/>
            <person name="Koren S."/>
            <person name="Bechman K.B."/>
            <person name="Herman A."/>
            <person name="Abrahante J.E."/>
            <person name="Garbe J."/>
        </authorList>
    </citation>
    <scope>NUCLEOTIDE SEQUENCE</scope>
    <source>
        <strain evidence="1">Duluth1</strain>
        <tissue evidence="1">Whole animal</tissue>
    </source>
</reference>
<evidence type="ECO:0000313" key="1">
    <source>
        <dbReference type="EMBL" id="KAH3789131.1"/>
    </source>
</evidence>
<dbReference type="Proteomes" id="UP000828390">
    <property type="component" value="Unassembled WGS sequence"/>
</dbReference>
<proteinExistence type="predicted"/>
<protein>
    <submittedName>
        <fullName evidence="1">Uncharacterized protein</fullName>
    </submittedName>
</protein>
<gene>
    <name evidence="1" type="ORF">DPMN_167302</name>
</gene>
<reference evidence="1" key="1">
    <citation type="journal article" date="2019" name="bioRxiv">
        <title>The Genome of the Zebra Mussel, Dreissena polymorpha: A Resource for Invasive Species Research.</title>
        <authorList>
            <person name="McCartney M.A."/>
            <person name="Auch B."/>
            <person name="Kono T."/>
            <person name="Mallez S."/>
            <person name="Zhang Y."/>
            <person name="Obille A."/>
            <person name="Becker A."/>
            <person name="Abrahante J.E."/>
            <person name="Garbe J."/>
            <person name="Badalamenti J.P."/>
            <person name="Herman A."/>
            <person name="Mangelson H."/>
            <person name="Liachko I."/>
            <person name="Sullivan S."/>
            <person name="Sone E.D."/>
            <person name="Koren S."/>
            <person name="Silverstein K.A.T."/>
            <person name="Beckman K.B."/>
            <person name="Gohl D.M."/>
        </authorList>
    </citation>
    <scope>NUCLEOTIDE SEQUENCE</scope>
    <source>
        <strain evidence="1">Duluth1</strain>
        <tissue evidence="1">Whole animal</tissue>
    </source>
</reference>